<keyword evidence="4" id="KW-0255">Endonuclease</keyword>
<evidence type="ECO:0000313" key="10">
    <source>
        <dbReference type="EMBL" id="SPC84487.1"/>
    </source>
</evidence>
<keyword evidence="6" id="KW-0695">RNA-directed DNA polymerase</keyword>
<evidence type="ECO:0000256" key="8">
    <source>
        <dbReference type="SAM" id="MobiDB-lite"/>
    </source>
</evidence>
<keyword evidence="2" id="KW-0548">Nucleotidyltransferase</keyword>
<keyword evidence="5" id="KW-0378">Hydrolase</keyword>
<dbReference type="GO" id="GO:0003676">
    <property type="term" value="F:nucleic acid binding"/>
    <property type="evidence" value="ECO:0007669"/>
    <property type="project" value="InterPro"/>
</dbReference>
<protein>
    <recommendedName>
        <fullName evidence="9">CCHC-type domain-containing protein</fullName>
    </recommendedName>
</protein>
<dbReference type="PANTHER" id="PTHR37984:SF5">
    <property type="entry name" value="PROTEIN NYNRIN-LIKE"/>
    <property type="match status" value="1"/>
</dbReference>
<dbReference type="GO" id="GO:0016787">
    <property type="term" value="F:hydrolase activity"/>
    <property type="evidence" value="ECO:0007669"/>
    <property type="project" value="UniProtKB-KW"/>
</dbReference>
<dbReference type="Pfam" id="PF00078">
    <property type="entry name" value="RVT_1"/>
    <property type="match status" value="1"/>
</dbReference>
<dbReference type="InterPro" id="IPR036875">
    <property type="entry name" value="Znf_CCHC_sf"/>
</dbReference>
<dbReference type="Pfam" id="PF14392">
    <property type="entry name" value="zf-CCHC_4"/>
    <property type="match status" value="2"/>
</dbReference>
<evidence type="ECO:0000256" key="6">
    <source>
        <dbReference type="ARBA" id="ARBA00022918"/>
    </source>
</evidence>
<dbReference type="InterPro" id="IPR041373">
    <property type="entry name" value="RT_RNaseH"/>
</dbReference>
<dbReference type="InterPro" id="IPR043502">
    <property type="entry name" value="DNA/RNA_pol_sf"/>
</dbReference>
<keyword evidence="7" id="KW-0863">Zinc-finger</keyword>
<dbReference type="InterPro" id="IPR041588">
    <property type="entry name" value="Integrase_H2C2"/>
</dbReference>
<dbReference type="FunFam" id="3.30.70.270:FF:000020">
    <property type="entry name" value="Transposon Tf2-6 polyprotein-like Protein"/>
    <property type="match status" value="1"/>
</dbReference>
<dbReference type="FunFam" id="3.30.70.270:FF:000003">
    <property type="entry name" value="Transposon Ty3-G Gag-Pol polyprotein"/>
    <property type="match status" value="1"/>
</dbReference>
<evidence type="ECO:0000256" key="5">
    <source>
        <dbReference type="ARBA" id="ARBA00022801"/>
    </source>
</evidence>
<dbReference type="Gene3D" id="3.10.10.10">
    <property type="entry name" value="HIV Type 1 Reverse Transcriptase, subunit A, domain 1"/>
    <property type="match status" value="1"/>
</dbReference>
<dbReference type="SUPFAM" id="SSF56672">
    <property type="entry name" value="DNA/RNA polymerases"/>
    <property type="match status" value="1"/>
</dbReference>
<dbReference type="SUPFAM" id="SSF53098">
    <property type="entry name" value="Ribonuclease H-like"/>
    <property type="match status" value="1"/>
</dbReference>
<keyword evidence="1" id="KW-0808">Transferase</keyword>
<dbReference type="InterPro" id="IPR050951">
    <property type="entry name" value="Retrovirus_Pol_polyprotein"/>
</dbReference>
<dbReference type="Pfam" id="PF17917">
    <property type="entry name" value="RT_RNaseH"/>
    <property type="match status" value="1"/>
</dbReference>
<feature type="domain" description="CCHC-type" evidence="9">
    <location>
        <begin position="112"/>
        <end position="125"/>
    </location>
</feature>
<dbReference type="CDD" id="cd09274">
    <property type="entry name" value="RNase_HI_RT_Ty3"/>
    <property type="match status" value="1"/>
</dbReference>
<evidence type="ECO:0000256" key="7">
    <source>
        <dbReference type="PROSITE-ProRule" id="PRU00047"/>
    </source>
</evidence>
<dbReference type="Gene3D" id="3.30.70.270">
    <property type="match status" value="3"/>
</dbReference>
<dbReference type="InterPro" id="IPR025836">
    <property type="entry name" value="Zn_knuckle_CX2CX4HX4C"/>
</dbReference>
<dbReference type="InterPro" id="IPR043128">
    <property type="entry name" value="Rev_trsase/Diguanyl_cyclase"/>
</dbReference>
<dbReference type="GO" id="GO:0008270">
    <property type="term" value="F:zinc ion binding"/>
    <property type="evidence" value="ECO:0007669"/>
    <property type="project" value="UniProtKB-KW"/>
</dbReference>
<proteinExistence type="predicted"/>
<keyword evidence="7" id="KW-0862">Zinc</keyword>
<dbReference type="InterPro" id="IPR036397">
    <property type="entry name" value="RNaseH_sf"/>
</dbReference>
<dbReference type="GO" id="GO:0003964">
    <property type="term" value="F:RNA-directed DNA polymerase activity"/>
    <property type="evidence" value="ECO:0007669"/>
    <property type="project" value="UniProtKB-KW"/>
</dbReference>
<dbReference type="PANTHER" id="PTHR37984">
    <property type="entry name" value="PROTEIN CBG26694"/>
    <property type="match status" value="1"/>
</dbReference>
<sequence length="901" mass="104470">MSRTGKSKPKYREEMSDILKALEGMVGILQQQQELLQHQLQQGVAPQQRQQQGGTWGNTPKGRREFEPKWGNKRVKKAEPEKVPPLKTVGPCGKCGKNHDTKDCRRVSGAYFRCGKMGHLIKDCPMEAQQQQEKPRVHARVFAITQQDAQASHSVIQGKGVMAISLYVSHNKSELLELDKIRVVKEFPNVFLEDLPGLAPDQEIEFSIDLLLGTTPISKAPYRMATVELEELKRHLNRVTVKNKYPLPRIDDLFDQLQGAKVFSKIDLRLGYHQLQIKGDDIPKTAFRTRYGHYEFLVMPFMYSKSWEEHEQNLRVVLQTLRENQLYGKLSKCEFWLEKVTFLGHVISGEGIYVDPNKVEAIVRWERPTNVTEVRSFLGLVGYYSRFVEGFSRLVTLLTRLTEKNVKFEWTEECERSFQELKSRLTFALILIIPTSTGGFVVFSDASYKGLGCVLMQNGKVVAYASRQLKKYEQNYPTHDLELATMIFALKIWRYYLYGESFEIYTDHKSLKYLFSQKELNMRQRRWLDLLKDYDCNIQYHPRKANVMADALSRKSAGFMAHLRAKEWRLLEELRDLNVELSLNSSGVLIANMRVELVIKKKIFEAQQTDPQILHWVEEAKKGSEFKVSKDGILRFRGRICVPDDLKVKNQLLKEAHRSKYTMHPGSTKMYQNLRGEYWWNKYEEGDCPICFEVLDRDPRFTAQFWKSLQDALGTKLDLNTAFHPQSDGQTERTIQTLEDMLRACAMDMKGKWDEYLISWGRNARLFESRDTLISFKYKRLQKFCYWCGQLMHEEKDYELCYGAKAHCVRKIRSMEQSRDKLLQQVEFRMEGRSNVPQWAGVGQTSIGGGTCIPPKRRSGGGVPSIFVRDDEFSGEVEEPHIGSEAVDTLFCTTNIWNPRS</sequence>
<keyword evidence="7" id="KW-0479">Metal-binding</keyword>
<accession>A0A2N9F0G5</accession>
<dbReference type="InterPro" id="IPR012337">
    <property type="entry name" value="RNaseH-like_sf"/>
</dbReference>
<dbReference type="FunFam" id="3.10.20.370:FF:000001">
    <property type="entry name" value="Retrovirus-related Pol polyprotein from transposon 17.6-like protein"/>
    <property type="match status" value="1"/>
</dbReference>
<evidence type="ECO:0000256" key="4">
    <source>
        <dbReference type="ARBA" id="ARBA00022759"/>
    </source>
</evidence>
<dbReference type="GO" id="GO:0004519">
    <property type="term" value="F:endonuclease activity"/>
    <property type="evidence" value="ECO:0007669"/>
    <property type="project" value="UniProtKB-KW"/>
</dbReference>
<evidence type="ECO:0000256" key="1">
    <source>
        <dbReference type="ARBA" id="ARBA00022679"/>
    </source>
</evidence>
<dbReference type="Gene3D" id="1.10.340.70">
    <property type="match status" value="1"/>
</dbReference>
<evidence type="ECO:0000259" key="9">
    <source>
        <dbReference type="PROSITE" id="PS50158"/>
    </source>
</evidence>
<dbReference type="Gene3D" id="4.10.60.10">
    <property type="entry name" value="Zinc finger, CCHC-type"/>
    <property type="match status" value="1"/>
</dbReference>
<evidence type="ECO:0000256" key="3">
    <source>
        <dbReference type="ARBA" id="ARBA00022722"/>
    </source>
</evidence>
<dbReference type="AlphaFoldDB" id="A0A2N9F0G5"/>
<reference evidence="10" key="1">
    <citation type="submission" date="2018-02" db="EMBL/GenBank/DDBJ databases">
        <authorList>
            <person name="Cohen D.B."/>
            <person name="Kent A.D."/>
        </authorList>
    </citation>
    <scope>NUCLEOTIDE SEQUENCE</scope>
</reference>
<dbReference type="PROSITE" id="PS50158">
    <property type="entry name" value="ZF_CCHC"/>
    <property type="match status" value="1"/>
</dbReference>
<evidence type="ECO:0000256" key="2">
    <source>
        <dbReference type="ARBA" id="ARBA00022695"/>
    </source>
</evidence>
<dbReference type="CDD" id="cd01647">
    <property type="entry name" value="RT_LTR"/>
    <property type="match status" value="1"/>
</dbReference>
<dbReference type="EMBL" id="OIVN01000713">
    <property type="protein sequence ID" value="SPC84487.1"/>
    <property type="molecule type" value="Genomic_DNA"/>
</dbReference>
<dbReference type="InterPro" id="IPR001878">
    <property type="entry name" value="Znf_CCHC"/>
</dbReference>
<dbReference type="InterPro" id="IPR000477">
    <property type="entry name" value="RT_dom"/>
</dbReference>
<name>A0A2N9F0G5_FAGSY</name>
<keyword evidence="3" id="KW-0540">Nuclease</keyword>
<dbReference type="SUPFAM" id="SSF57756">
    <property type="entry name" value="Retrovirus zinc finger-like domains"/>
    <property type="match status" value="1"/>
</dbReference>
<feature type="compositionally biased region" description="Low complexity" evidence="8">
    <location>
        <begin position="38"/>
        <end position="53"/>
    </location>
</feature>
<feature type="region of interest" description="Disordered" evidence="8">
    <location>
        <begin position="38"/>
        <end position="82"/>
    </location>
</feature>
<gene>
    <name evidence="10" type="ORF">FSB_LOCUS12369</name>
</gene>
<dbReference type="Pfam" id="PF17921">
    <property type="entry name" value="Integrase_H2C2"/>
    <property type="match status" value="1"/>
</dbReference>
<dbReference type="Gene3D" id="3.30.420.10">
    <property type="entry name" value="Ribonuclease H-like superfamily/Ribonuclease H"/>
    <property type="match status" value="1"/>
</dbReference>
<organism evidence="10">
    <name type="scientific">Fagus sylvatica</name>
    <name type="common">Beechnut</name>
    <dbReference type="NCBI Taxonomy" id="28930"/>
    <lineage>
        <taxon>Eukaryota</taxon>
        <taxon>Viridiplantae</taxon>
        <taxon>Streptophyta</taxon>
        <taxon>Embryophyta</taxon>
        <taxon>Tracheophyta</taxon>
        <taxon>Spermatophyta</taxon>
        <taxon>Magnoliopsida</taxon>
        <taxon>eudicotyledons</taxon>
        <taxon>Gunneridae</taxon>
        <taxon>Pentapetalae</taxon>
        <taxon>rosids</taxon>
        <taxon>fabids</taxon>
        <taxon>Fagales</taxon>
        <taxon>Fagaceae</taxon>
        <taxon>Fagus</taxon>
    </lineage>
</organism>